<comment type="similarity">
    <text evidence="6">Belongs to the SMP-30/CGR1 family.</text>
</comment>
<evidence type="ECO:0000256" key="14">
    <source>
        <dbReference type="PIRSR" id="PIRSR605511-1"/>
    </source>
</evidence>
<evidence type="ECO:0000256" key="5">
    <source>
        <dbReference type="ARBA" id="ARBA00004496"/>
    </source>
</evidence>
<feature type="binding site" evidence="15">
    <location>
        <position position="1011"/>
    </location>
    <ligand>
        <name>substrate</name>
    </ligand>
</feature>
<dbReference type="PANTHER" id="PTHR10907:SF66">
    <property type="entry name" value="MIP34848P1-RELATED"/>
    <property type="match status" value="1"/>
</dbReference>
<evidence type="ECO:0000256" key="11">
    <source>
        <dbReference type="ARBA" id="ARBA00022801"/>
    </source>
</evidence>
<dbReference type="GO" id="GO:0004341">
    <property type="term" value="F:gluconolactonase activity"/>
    <property type="evidence" value="ECO:0007669"/>
    <property type="project" value="UniProtKB-EC"/>
</dbReference>
<dbReference type="InterPro" id="IPR038765">
    <property type="entry name" value="Papain-like_cys_pep_sf"/>
</dbReference>
<feature type="domain" description="OTU" evidence="17">
    <location>
        <begin position="30"/>
        <end position="151"/>
    </location>
</feature>
<evidence type="ECO:0000313" key="18">
    <source>
        <dbReference type="EMBL" id="CAK1541935.1"/>
    </source>
</evidence>
<dbReference type="GO" id="GO:0005737">
    <property type="term" value="C:cytoplasm"/>
    <property type="evidence" value="ECO:0007669"/>
    <property type="project" value="UniProtKB-SubCell"/>
</dbReference>
<evidence type="ECO:0000256" key="8">
    <source>
        <dbReference type="ARBA" id="ARBA00016808"/>
    </source>
</evidence>
<keyword evidence="19" id="KW-1185">Reference proteome</keyword>
<comment type="cofactor">
    <cofactor evidence="4">
        <name>Mg(2+)</name>
        <dbReference type="ChEBI" id="CHEBI:18420"/>
    </cofactor>
</comment>
<dbReference type="PRINTS" id="PR01791">
    <property type="entry name" value="REGUCALCIN"/>
</dbReference>
<dbReference type="InterPro" id="IPR049769">
    <property type="entry name" value="OTU_OTU"/>
</dbReference>
<dbReference type="Proteomes" id="UP001497472">
    <property type="component" value="Unassembled WGS sequence"/>
</dbReference>
<feature type="binding site" evidence="15">
    <location>
        <position position="1009"/>
    </location>
    <ligand>
        <name>substrate</name>
    </ligand>
</feature>
<gene>
    <name evidence="18" type="ORF">LNINA_LOCUS1881</name>
</gene>
<evidence type="ECO:0000256" key="16">
    <source>
        <dbReference type="SAM" id="MobiDB-lite"/>
    </source>
</evidence>
<comment type="cofactor">
    <cofactor evidence="3">
        <name>Mn(2+)</name>
        <dbReference type="ChEBI" id="CHEBI:29035"/>
    </cofactor>
</comment>
<comment type="cofactor">
    <cofactor evidence="2">
        <name>Ca(2+)</name>
        <dbReference type="ChEBI" id="CHEBI:29108"/>
    </cofactor>
</comment>
<feature type="region of interest" description="Disordered" evidence="16">
    <location>
        <begin position="418"/>
        <end position="437"/>
    </location>
</feature>
<keyword evidence="15" id="KW-0862">Zinc</keyword>
<dbReference type="Pfam" id="PF08450">
    <property type="entry name" value="SGL"/>
    <property type="match status" value="1"/>
</dbReference>
<dbReference type="SUPFAM" id="SSF63829">
    <property type="entry name" value="Calcium-dependent phosphotriesterase"/>
    <property type="match status" value="1"/>
</dbReference>
<dbReference type="InterPro" id="IPR013658">
    <property type="entry name" value="SGL"/>
</dbReference>
<evidence type="ECO:0000256" key="3">
    <source>
        <dbReference type="ARBA" id="ARBA00001936"/>
    </source>
</evidence>
<evidence type="ECO:0000256" key="12">
    <source>
        <dbReference type="ARBA" id="ARBA00022837"/>
    </source>
</evidence>
<comment type="cofactor">
    <cofactor evidence="15">
        <name>Zn(2+)</name>
        <dbReference type="ChEBI" id="CHEBI:29105"/>
    </cofactor>
    <text evidence="15">Binds 1 divalent metal cation per subunit.</text>
</comment>
<feature type="binding site" evidence="15">
    <location>
        <position position="1114"/>
    </location>
    <ligand>
        <name>a divalent metal cation</name>
        <dbReference type="ChEBI" id="CHEBI:60240"/>
    </ligand>
</feature>
<feature type="compositionally biased region" description="Basic and acidic residues" evidence="16">
    <location>
        <begin position="425"/>
        <end position="437"/>
    </location>
</feature>
<evidence type="ECO:0000256" key="7">
    <source>
        <dbReference type="ARBA" id="ARBA00013227"/>
    </source>
</evidence>
<dbReference type="PANTHER" id="PTHR10907">
    <property type="entry name" value="REGUCALCIN"/>
    <property type="match status" value="1"/>
</dbReference>
<dbReference type="CDD" id="cd20380">
    <property type="entry name" value="Tudor_TDRD13-like"/>
    <property type="match status" value="1"/>
</dbReference>
<feature type="compositionally biased region" description="Low complexity" evidence="16">
    <location>
        <begin position="720"/>
        <end position="748"/>
    </location>
</feature>
<evidence type="ECO:0000256" key="2">
    <source>
        <dbReference type="ARBA" id="ARBA00001913"/>
    </source>
</evidence>
<keyword evidence="11" id="KW-0378">Hydrolase</keyword>
<dbReference type="GO" id="GO:0019853">
    <property type="term" value="P:L-ascorbic acid biosynthetic process"/>
    <property type="evidence" value="ECO:0007669"/>
    <property type="project" value="TreeGrafter"/>
</dbReference>
<sequence>MSPSPIRYRGPWKIQKRSTEPDQWLDEMGFFRKHTARDSSCLFRAVSENIFNTQRYCQTVKISCIEFMSSNQHLFEGLLSCTFESYLKEMSNPTFWGGMVEVSAMSHLYRRDFVIFEANKGSQTKICNGYGKPIYLFYFPDTKHFDAVYTKEFISDSAFCQSLMYELLYDRVYHLEDLSYAVDKMLHDKASNNHFEYFMSEIERKKQKDRAKIFIEESCDDKDSNNNTVTLKCKHYTNDIEKASLLKESLSIYVFNRSLIQLENVCMSCLNVNSAKGLLDNGVTPFPYKVAKALDPEIYRNIEFDVWTELRRELRFGAKYSDGTTLQVGVKCLCKLEVDQVMPYHCHIQEMGQEGGPCLVFIEELGEKRIVKYDQLEPLPIDEIKPWAPPYRYSRVNSQLMNLSQILQQIGNIARKQNLKSGKKARNEEAKTAEKERNKINWNENKTHITYEAYDYPLQHLDSYNFHPMPVELDATPVMVDIRAAGGPAHEMNGTSDTHTQASTSGGAGDMGNHPVSTPVSVRASTPATTNALATYSGVNAGPVVAPPLVASTMSTNVPYNCGPYMCGMKSVLWCSPHSPPQPLGPGVGVPGMGVPSVSHLPPPPPQSVNLHVFKSVQANGADLPMNDIATLRYYFNLGVECMWATYGPPPQPPHVPPPMHPPPRHYSPAALAQDMQQMSMHDRPSGHGENNHKHKQDKNTNNNKGNGQRPLLGPRFKRGNNQDNNQNNNHNQNKGHSNNINNKGPNNRRSSYIENRTPAPYAGEEMANAGGPVEAPIVTFPYAPYPPPMYPVPYYHIDDPAMMGMMGGMSGMGYNMYEDGLEYGVPAVYGAPPPYHPHMHHPPPQPPVPHEPKCSLIKRNINCELEVGRGSVQNGYQCSALERLALIHRLPSRCFEYSQCMSIKVEIVHEPVLLGEGPHWDEKRQSLFFVDINSGCVHKYVPATGERTKAKVGGGKVGFIVPVEGSEHQFVVGVEQVFKIIEWDGLSSEAKDIRILGTVDQDNKAQTRINDGKADPKGRIYAGSMCKENSSGAIEENKGSLFNLDNTGKIKKLFGGIFVSNGLAWDVKEKAMYYTDSLEYNIRRYDYDVDTGAISNLRYVFDFKKNGLQGAPDGTTIDDDGNLWIAAFNESCVIKVNPRTGELLQKVPIPVAQVTSVAFGGPDLDVLFVTTANIDFGLAPGPQAGSTFVVTGLGVKGLPSHNYVLQN</sequence>
<evidence type="ECO:0000256" key="15">
    <source>
        <dbReference type="PIRSR" id="PIRSR605511-2"/>
    </source>
</evidence>
<feature type="binding site" evidence="15">
    <location>
        <position position="1062"/>
    </location>
    <ligand>
        <name>a divalent metal cation</name>
        <dbReference type="ChEBI" id="CHEBI:60240"/>
    </ligand>
</feature>
<feature type="compositionally biased region" description="Polar residues" evidence="16">
    <location>
        <begin position="493"/>
        <end position="505"/>
    </location>
</feature>
<dbReference type="PRINTS" id="PR01790">
    <property type="entry name" value="SMP30FAMILY"/>
</dbReference>
<feature type="region of interest" description="Disordered" evidence="16">
    <location>
        <begin position="677"/>
        <end position="755"/>
    </location>
</feature>
<dbReference type="CDD" id="cd22753">
    <property type="entry name" value="OTU_ALG13-like"/>
    <property type="match status" value="1"/>
</dbReference>
<dbReference type="InterPro" id="IPR011042">
    <property type="entry name" value="6-blade_b-propeller_TolB-like"/>
</dbReference>
<feature type="region of interest" description="Disordered" evidence="16">
    <location>
        <begin position="488"/>
        <end position="522"/>
    </location>
</feature>
<comment type="catalytic activity">
    <reaction evidence="1">
        <text>D-glucono-1,5-lactone + H2O = D-gluconate + H(+)</text>
        <dbReference type="Rhea" id="RHEA:10440"/>
        <dbReference type="ChEBI" id="CHEBI:15377"/>
        <dbReference type="ChEBI" id="CHEBI:15378"/>
        <dbReference type="ChEBI" id="CHEBI:16217"/>
        <dbReference type="ChEBI" id="CHEBI:18391"/>
        <dbReference type="EC" id="3.1.1.17"/>
    </reaction>
</comment>
<evidence type="ECO:0000313" key="19">
    <source>
        <dbReference type="Proteomes" id="UP001497472"/>
    </source>
</evidence>
<dbReference type="Pfam" id="PF02338">
    <property type="entry name" value="OTU"/>
    <property type="match status" value="1"/>
</dbReference>
<feature type="binding site" evidence="15">
    <location>
        <position position="1029"/>
    </location>
    <ligand>
        <name>substrate</name>
    </ligand>
</feature>
<name>A0AAV1J068_9NEOP</name>
<organism evidence="18 19">
    <name type="scientific">Leptosia nina</name>
    <dbReference type="NCBI Taxonomy" id="320188"/>
    <lineage>
        <taxon>Eukaryota</taxon>
        <taxon>Metazoa</taxon>
        <taxon>Ecdysozoa</taxon>
        <taxon>Arthropoda</taxon>
        <taxon>Hexapoda</taxon>
        <taxon>Insecta</taxon>
        <taxon>Pterygota</taxon>
        <taxon>Neoptera</taxon>
        <taxon>Endopterygota</taxon>
        <taxon>Lepidoptera</taxon>
        <taxon>Glossata</taxon>
        <taxon>Ditrysia</taxon>
        <taxon>Papilionoidea</taxon>
        <taxon>Pieridae</taxon>
        <taxon>Pierinae</taxon>
        <taxon>Leptosia</taxon>
    </lineage>
</organism>
<keyword evidence="12" id="KW-0106">Calcium</keyword>
<feature type="active site" description="Proton donor/acceptor" evidence="14">
    <location>
        <position position="1114"/>
    </location>
</feature>
<accession>A0AAV1J068</accession>
<keyword evidence="9" id="KW-0963">Cytoplasm</keyword>
<evidence type="ECO:0000256" key="13">
    <source>
        <dbReference type="ARBA" id="ARBA00032464"/>
    </source>
</evidence>
<dbReference type="Gene3D" id="3.90.70.80">
    <property type="match status" value="1"/>
</dbReference>
<reference evidence="18 19" key="1">
    <citation type="submission" date="2023-11" db="EMBL/GenBank/DDBJ databases">
        <authorList>
            <person name="Okamura Y."/>
        </authorList>
    </citation>
    <scope>NUCLEOTIDE SEQUENCE [LARGE SCALE GENOMIC DNA]</scope>
</reference>
<comment type="caution">
    <text evidence="18">The sequence shown here is derived from an EMBL/GenBank/DDBJ whole genome shotgun (WGS) entry which is preliminary data.</text>
</comment>
<dbReference type="FunFam" id="2.120.10.30:FF:000027">
    <property type="entry name" value="Regucalcin homologue"/>
    <property type="match status" value="1"/>
</dbReference>
<dbReference type="InterPro" id="IPR008367">
    <property type="entry name" value="Regucalcin"/>
</dbReference>
<evidence type="ECO:0000256" key="6">
    <source>
        <dbReference type="ARBA" id="ARBA00008853"/>
    </source>
</evidence>
<evidence type="ECO:0000256" key="1">
    <source>
        <dbReference type="ARBA" id="ARBA00001589"/>
    </source>
</evidence>
<protein>
    <recommendedName>
        <fullName evidence="8">Regucalcin</fullName>
        <ecNumber evidence="7">3.1.1.17</ecNumber>
    </recommendedName>
    <alternativeName>
        <fullName evidence="13">Gluconolactonase</fullName>
    </alternativeName>
</protein>
<feature type="binding site" evidence="15">
    <location>
        <position position="917"/>
    </location>
    <ligand>
        <name>a divalent metal cation</name>
        <dbReference type="ChEBI" id="CHEBI:60240"/>
    </ligand>
</feature>
<dbReference type="AlphaFoldDB" id="A0AAV1J068"/>
<dbReference type="SUPFAM" id="SSF54001">
    <property type="entry name" value="Cysteine proteinases"/>
    <property type="match status" value="1"/>
</dbReference>
<feature type="compositionally biased region" description="Basic and acidic residues" evidence="16">
    <location>
        <begin position="681"/>
        <end position="692"/>
    </location>
</feature>
<evidence type="ECO:0000256" key="4">
    <source>
        <dbReference type="ARBA" id="ARBA00001946"/>
    </source>
</evidence>
<dbReference type="InterPro" id="IPR005511">
    <property type="entry name" value="SMP-30"/>
</dbReference>
<dbReference type="InterPro" id="IPR049770">
    <property type="entry name" value="OTU_Tudor"/>
</dbReference>
<dbReference type="EMBL" id="CAVLEF010000003">
    <property type="protein sequence ID" value="CAK1541935.1"/>
    <property type="molecule type" value="Genomic_DNA"/>
</dbReference>
<evidence type="ECO:0000259" key="17">
    <source>
        <dbReference type="PROSITE" id="PS50802"/>
    </source>
</evidence>
<dbReference type="GO" id="GO:0030234">
    <property type="term" value="F:enzyme regulator activity"/>
    <property type="evidence" value="ECO:0007669"/>
    <property type="project" value="InterPro"/>
</dbReference>
<dbReference type="PROSITE" id="PS50802">
    <property type="entry name" value="OTU"/>
    <property type="match status" value="1"/>
</dbReference>
<dbReference type="EC" id="3.1.1.17" evidence="7"/>
<evidence type="ECO:0000256" key="9">
    <source>
        <dbReference type="ARBA" id="ARBA00022490"/>
    </source>
</evidence>
<dbReference type="Gene3D" id="2.120.10.30">
    <property type="entry name" value="TolB, C-terminal domain"/>
    <property type="match status" value="1"/>
</dbReference>
<dbReference type="GO" id="GO:0005509">
    <property type="term" value="F:calcium ion binding"/>
    <property type="evidence" value="ECO:0007669"/>
    <property type="project" value="InterPro"/>
</dbReference>
<keyword evidence="10 15" id="KW-0479">Metal-binding</keyword>
<proteinExistence type="inferred from homology"/>
<evidence type="ECO:0000256" key="10">
    <source>
        <dbReference type="ARBA" id="ARBA00022723"/>
    </source>
</evidence>
<dbReference type="InterPro" id="IPR003323">
    <property type="entry name" value="OTU_dom"/>
</dbReference>
<comment type="subcellular location">
    <subcellularLocation>
        <location evidence="5">Cytoplasm</location>
    </subcellularLocation>
</comment>